<feature type="signal peptide" evidence="2">
    <location>
        <begin position="1"/>
        <end position="21"/>
    </location>
</feature>
<feature type="compositionally biased region" description="Low complexity" evidence="1">
    <location>
        <begin position="60"/>
        <end position="75"/>
    </location>
</feature>
<dbReference type="InParanoid" id="A0A1Z5KDQ7"/>
<proteinExistence type="predicted"/>
<reference evidence="3 4" key="1">
    <citation type="journal article" date="2015" name="Plant Cell">
        <title>Oil accumulation by the oleaginous diatom Fistulifera solaris as revealed by the genome and transcriptome.</title>
        <authorList>
            <person name="Tanaka T."/>
            <person name="Maeda Y."/>
            <person name="Veluchamy A."/>
            <person name="Tanaka M."/>
            <person name="Abida H."/>
            <person name="Marechal E."/>
            <person name="Bowler C."/>
            <person name="Muto M."/>
            <person name="Sunaga Y."/>
            <person name="Tanaka M."/>
            <person name="Yoshino T."/>
            <person name="Taniguchi T."/>
            <person name="Fukuda Y."/>
            <person name="Nemoto M."/>
            <person name="Matsumoto M."/>
            <person name="Wong P.S."/>
            <person name="Aburatani S."/>
            <person name="Fujibuchi W."/>
        </authorList>
    </citation>
    <scope>NUCLEOTIDE SEQUENCE [LARGE SCALE GENOMIC DNA]</scope>
    <source>
        <strain evidence="3 4">JPCC DA0580</strain>
    </source>
</reference>
<evidence type="ECO:0000313" key="4">
    <source>
        <dbReference type="Proteomes" id="UP000198406"/>
    </source>
</evidence>
<comment type="caution">
    <text evidence="3">The sequence shown here is derived from an EMBL/GenBank/DDBJ whole genome shotgun (WGS) entry which is preliminary data.</text>
</comment>
<sequence>MLIKKSILLFQALFALHTASAITYSDFDIDELCDYTCGQSGNSWYVAVPRSTMTSQYSASSNGNNKNSNNNNRNRNQYYGTDNYYRYGSNAVNSEDCRIKCLPKTQAAELILQGKASCGTVCAYTEPVVCDIEYIDTENGGYVTYQENQDGTNLVKACSMYYMPYMIHFTNANGSCHQYCVTQQNAAKYLARGGACGSCDFTR</sequence>
<gene>
    <name evidence="3" type="ORF">FisN_9Hh350</name>
</gene>
<protein>
    <submittedName>
        <fullName evidence="3">Uncharacterized protein</fullName>
    </submittedName>
</protein>
<feature type="region of interest" description="Disordered" evidence="1">
    <location>
        <begin position="56"/>
        <end position="75"/>
    </location>
</feature>
<evidence type="ECO:0000256" key="2">
    <source>
        <dbReference type="SAM" id="SignalP"/>
    </source>
</evidence>
<accession>A0A1Z5KDQ7</accession>
<feature type="chain" id="PRO_5012306406" evidence="2">
    <location>
        <begin position="22"/>
        <end position="203"/>
    </location>
</feature>
<evidence type="ECO:0000256" key="1">
    <source>
        <dbReference type="SAM" id="MobiDB-lite"/>
    </source>
</evidence>
<organism evidence="3 4">
    <name type="scientific">Fistulifera solaris</name>
    <name type="common">Oleaginous diatom</name>
    <dbReference type="NCBI Taxonomy" id="1519565"/>
    <lineage>
        <taxon>Eukaryota</taxon>
        <taxon>Sar</taxon>
        <taxon>Stramenopiles</taxon>
        <taxon>Ochrophyta</taxon>
        <taxon>Bacillariophyta</taxon>
        <taxon>Bacillariophyceae</taxon>
        <taxon>Bacillariophycidae</taxon>
        <taxon>Naviculales</taxon>
        <taxon>Naviculaceae</taxon>
        <taxon>Fistulifera</taxon>
    </lineage>
</organism>
<dbReference type="AlphaFoldDB" id="A0A1Z5KDQ7"/>
<evidence type="ECO:0000313" key="3">
    <source>
        <dbReference type="EMBL" id="GAX24098.1"/>
    </source>
</evidence>
<name>A0A1Z5KDQ7_FISSO</name>
<keyword evidence="4" id="KW-1185">Reference proteome</keyword>
<dbReference type="Proteomes" id="UP000198406">
    <property type="component" value="Unassembled WGS sequence"/>
</dbReference>
<keyword evidence="2" id="KW-0732">Signal</keyword>
<dbReference type="EMBL" id="BDSP01000206">
    <property type="protein sequence ID" value="GAX24098.1"/>
    <property type="molecule type" value="Genomic_DNA"/>
</dbReference>